<evidence type="ECO:0000259" key="4">
    <source>
        <dbReference type="PROSITE" id="PS50042"/>
    </source>
</evidence>
<dbReference type="OrthoDB" id="9776746at2"/>
<reference evidence="6 7" key="1">
    <citation type="submission" date="2018-04" db="EMBL/GenBank/DDBJ databases">
        <title>Pelagivirga bohaiensis gen. nov., sp. nov., a bacterium isolated from the Bohai Sea.</title>
        <authorList>
            <person name="Ji X."/>
        </authorList>
    </citation>
    <scope>NUCLEOTIDE SEQUENCE [LARGE SCALE GENOMIC DNA]</scope>
    <source>
        <strain evidence="6 7">BH-SD19</strain>
    </source>
</reference>
<dbReference type="SMART" id="SM00419">
    <property type="entry name" value="HTH_CRP"/>
    <property type="match status" value="1"/>
</dbReference>
<dbReference type="InterPro" id="IPR012318">
    <property type="entry name" value="HTH_CRP"/>
</dbReference>
<dbReference type="Proteomes" id="UP000244446">
    <property type="component" value="Unassembled WGS sequence"/>
</dbReference>
<keyword evidence="3" id="KW-0804">Transcription</keyword>
<dbReference type="EMBL" id="QCYH01000008">
    <property type="protein sequence ID" value="PVA09442.1"/>
    <property type="molecule type" value="Genomic_DNA"/>
</dbReference>
<evidence type="ECO:0000313" key="7">
    <source>
        <dbReference type="Proteomes" id="UP000244446"/>
    </source>
</evidence>
<organism evidence="6 7">
    <name type="scientific">Pelagivirga sediminicola</name>
    <dbReference type="NCBI Taxonomy" id="2170575"/>
    <lineage>
        <taxon>Bacteria</taxon>
        <taxon>Pseudomonadati</taxon>
        <taxon>Pseudomonadota</taxon>
        <taxon>Alphaproteobacteria</taxon>
        <taxon>Rhodobacterales</taxon>
        <taxon>Paracoccaceae</taxon>
        <taxon>Pelagivirga</taxon>
    </lineage>
</organism>
<dbReference type="Gene3D" id="1.10.10.10">
    <property type="entry name" value="Winged helix-like DNA-binding domain superfamily/Winged helix DNA-binding domain"/>
    <property type="match status" value="1"/>
</dbReference>
<evidence type="ECO:0000313" key="6">
    <source>
        <dbReference type="EMBL" id="PVA09442.1"/>
    </source>
</evidence>
<gene>
    <name evidence="6" type="ORF">DC366_13710</name>
</gene>
<dbReference type="SUPFAM" id="SSF46785">
    <property type="entry name" value="Winged helix' DNA-binding domain"/>
    <property type="match status" value="1"/>
</dbReference>
<dbReference type="Gene3D" id="2.60.120.10">
    <property type="entry name" value="Jelly Rolls"/>
    <property type="match status" value="1"/>
</dbReference>
<dbReference type="SUPFAM" id="SSF51206">
    <property type="entry name" value="cAMP-binding domain-like"/>
    <property type="match status" value="1"/>
</dbReference>
<dbReference type="PROSITE" id="PS51063">
    <property type="entry name" value="HTH_CRP_2"/>
    <property type="match status" value="1"/>
</dbReference>
<evidence type="ECO:0000256" key="1">
    <source>
        <dbReference type="ARBA" id="ARBA00023015"/>
    </source>
</evidence>
<dbReference type="InterPro" id="IPR036388">
    <property type="entry name" value="WH-like_DNA-bd_sf"/>
</dbReference>
<comment type="caution">
    <text evidence="6">The sequence shown here is derived from an EMBL/GenBank/DDBJ whole genome shotgun (WGS) entry which is preliminary data.</text>
</comment>
<dbReference type="SMART" id="SM00100">
    <property type="entry name" value="cNMP"/>
    <property type="match status" value="1"/>
</dbReference>
<dbReference type="Pfam" id="PF00027">
    <property type="entry name" value="cNMP_binding"/>
    <property type="match status" value="1"/>
</dbReference>
<feature type="domain" description="HTH crp-type" evidence="5">
    <location>
        <begin position="201"/>
        <end position="265"/>
    </location>
</feature>
<dbReference type="GO" id="GO:0005829">
    <property type="term" value="C:cytosol"/>
    <property type="evidence" value="ECO:0007669"/>
    <property type="project" value="TreeGrafter"/>
</dbReference>
<accession>A0A2T7G4T6</accession>
<dbReference type="InterPro" id="IPR050397">
    <property type="entry name" value="Env_Response_Regulators"/>
</dbReference>
<dbReference type="PROSITE" id="PS50042">
    <property type="entry name" value="CNMP_BINDING_3"/>
    <property type="match status" value="1"/>
</dbReference>
<keyword evidence="7" id="KW-1185">Reference proteome</keyword>
<dbReference type="CDD" id="cd00038">
    <property type="entry name" value="CAP_ED"/>
    <property type="match status" value="1"/>
</dbReference>
<dbReference type="InterPro" id="IPR014710">
    <property type="entry name" value="RmlC-like_jellyroll"/>
</dbReference>
<dbReference type="InterPro" id="IPR036390">
    <property type="entry name" value="WH_DNA-bd_sf"/>
</dbReference>
<dbReference type="PANTHER" id="PTHR24567:SF74">
    <property type="entry name" value="HTH-TYPE TRANSCRIPTIONAL REGULATOR ARCR"/>
    <property type="match status" value="1"/>
</dbReference>
<keyword evidence="2" id="KW-0238">DNA-binding</keyword>
<dbReference type="InterPro" id="IPR018490">
    <property type="entry name" value="cNMP-bd_dom_sf"/>
</dbReference>
<keyword evidence="1" id="KW-0805">Transcription regulation</keyword>
<dbReference type="AlphaFoldDB" id="A0A2T7G4T6"/>
<evidence type="ECO:0000256" key="2">
    <source>
        <dbReference type="ARBA" id="ARBA00023125"/>
    </source>
</evidence>
<proteinExistence type="predicted"/>
<evidence type="ECO:0000256" key="3">
    <source>
        <dbReference type="ARBA" id="ARBA00023163"/>
    </source>
</evidence>
<dbReference type="GO" id="GO:0003677">
    <property type="term" value="F:DNA binding"/>
    <property type="evidence" value="ECO:0007669"/>
    <property type="project" value="UniProtKB-KW"/>
</dbReference>
<protein>
    <submittedName>
        <fullName evidence="6">Crp/Fnr family transcriptional regulator</fullName>
    </submittedName>
</protein>
<dbReference type="InterPro" id="IPR000595">
    <property type="entry name" value="cNMP-bd_dom"/>
</dbReference>
<dbReference type="GO" id="GO:0003700">
    <property type="term" value="F:DNA-binding transcription factor activity"/>
    <property type="evidence" value="ECO:0007669"/>
    <property type="project" value="TreeGrafter"/>
</dbReference>
<sequence length="279" mass="30975">MADPRISVTVYLARRGRIYNFLRCPALSHPALQTAAALRKVARTRHIFQKDDSLIQNVWVDRFPGLSRLEDRIKGILLDRSAVLHVPRGTVIFGPGKSPENMLFLLDGSVRVQQTSEGGREIVLYRIHAGESCVLTTACLLAYDDYSAEGIAETDVSAAAIPRAVFDDLVANSAEFRKFVFLAFSKRITDLFLMIDEVAFQRIDLRLAQKLQELAQGGTEVRTTHQQLAAELGSAREVISRQLQEFQRRGWITQTRGTITLTDAGALADLAQHRSGPGS</sequence>
<dbReference type="PANTHER" id="PTHR24567">
    <property type="entry name" value="CRP FAMILY TRANSCRIPTIONAL REGULATORY PROTEIN"/>
    <property type="match status" value="1"/>
</dbReference>
<evidence type="ECO:0000259" key="5">
    <source>
        <dbReference type="PROSITE" id="PS51063"/>
    </source>
</evidence>
<feature type="domain" description="Cyclic nucleotide-binding" evidence="4">
    <location>
        <begin position="65"/>
        <end position="187"/>
    </location>
</feature>
<dbReference type="Pfam" id="PF13545">
    <property type="entry name" value="HTH_Crp_2"/>
    <property type="match status" value="1"/>
</dbReference>
<name>A0A2T7G4T6_9RHOB</name>